<dbReference type="HOGENOM" id="CLU_3234944_0_0_5"/>
<gene>
    <name evidence="1" type="ORF">GXY_00973</name>
</gene>
<name>D5QAS4_NOVHA</name>
<dbReference type="Proteomes" id="UP000006468">
    <property type="component" value="Chromosome"/>
</dbReference>
<proteinExistence type="predicted"/>
<reference evidence="1 2" key="1">
    <citation type="journal article" date="2010" name="J. Bacteriol.">
        <title>Genome sequence of a cellulose-producing bacterium, Gluconacetobacter hansenii ATCC 23769.</title>
        <authorList>
            <person name="Iyer P.R."/>
            <person name="Geib S.M."/>
            <person name="Catchmark J."/>
            <person name="Kao T.H."/>
            <person name="Tien M."/>
        </authorList>
    </citation>
    <scope>NUCLEOTIDE SEQUENCE [LARGE SCALE GENOMIC DNA]</scope>
    <source>
        <strain evidence="1 2">ATCC 23769</strain>
    </source>
</reference>
<dbReference type="AlphaFoldDB" id="D5QAS4"/>
<organism evidence="1 2">
    <name type="scientific">Novacetimonas hansenii ATCC 23769</name>
    <dbReference type="NCBI Taxonomy" id="714995"/>
    <lineage>
        <taxon>Bacteria</taxon>
        <taxon>Pseudomonadati</taxon>
        <taxon>Pseudomonadota</taxon>
        <taxon>Alphaproteobacteria</taxon>
        <taxon>Acetobacterales</taxon>
        <taxon>Acetobacteraceae</taxon>
        <taxon>Novacetimonas</taxon>
    </lineage>
</organism>
<comment type="caution">
    <text evidence="1">The sequence shown here is derived from an EMBL/GenBank/DDBJ whole genome shotgun (WGS) entry which is preliminary data.</text>
</comment>
<evidence type="ECO:0000313" key="2">
    <source>
        <dbReference type="Proteomes" id="UP000006468"/>
    </source>
</evidence>
<accession>D5QAS4</accession>
<sequence>MLKKLFKMLKQWTLPVLWQVWCMRDKEGEYRHHPQMPSSITTF</sequence>
<evidence type="ECO:0000313" key="1">
    <source>
        <dbReference type="EMBL" id="EFG85797.1"/>
    </source>
</evidence>
<dbReference type="EMBL" id="ADTV01000003">
    <property type="protein sequence ID" value="EFG85797.1"/>
    <property type="molecule type" value="Genomic_DNA"/>
</dbReference>
<protein>
    <submittedName>
        <fullName evidence="1">Uncharacterized protein</fullName>
    </submittedName>
</protein>